<sequence length="73" mass="7650">MLCVNPANGVLVIKDFNPDGTCAFTALMTASDGVELVDVISASETSLILASVATAYGLVFVIKLILQQLGYRS</sequence>
<keyword evidence="1" id="KW-0472">Membrane</keyword>
<proteinExistence type="predicted"/>
<dbReference type="Proteomes" id="UP000235405">
    <property type="component" value="Unassembled WGS sequence"/>
</dbReference>
<feature type="transmembrane region" description="Helical" evidence="1">
    <location>
        <begin position="47"/>
        <end position="66"/>
    </location>
</feature>
<evidence type="ECO:0000313" key="3">
    <source>
        <dbReference type="Proteomes" id="UP000235405"/>
    </source>
</evidence>
<comment type="caution">
    <text evidence="2">The sequence shown here is derived from an EMBL/GenBank/DDBJ whole genome shotgun (WGS) entry which is preliminary data.</text>
</comment>
<protein>
    <submittedName>
        <fullName evidence="2">Uncharacterized protein</fullName>
    </submittedName>
</protein>
<dbReference type="EMBL" id="MCSW01000147">
    <property type="protein sequence ID" value="PMF23405.1"/>
    <property type="molecule type" value="Genomic_DNA"/>
</dbReference>
<reference evidence="3" key="1">
    <citation type="submission" date="2016-07" db="EMBL/GenBank/DDBJ databases">
        <title>Nontailed viruses are major unrecognized killers of bacteria in the ocean.</title>
        <authorList>
            <person name="Kauffman K."/>
            <person name="Hussain F."/>
            <person name="Yang J."/>
            <person name="Arevalo P."/>
            <person name="Brown J."/>
            <person name="Cutler M."/>
            <person name="Kelly L."/>
            <person name="Polz M.F."/>
        </authorList>
    </citation>
    <scope>NUCLEOTIDE SEQUENCE [LARGE SCALE GENOMIC DNA]</scope>
    <source>
        <strain evidence="3">10N.286.54.F3</strain>
    </source>
</reference>
<evidence type="ECO:0000313" key="2">
    <source>
        <dbReference type="EMBL" id="PMF23405.1"/>
    </source>
</evidence>
<keyword evidence="1" id="KW-1133">Transmembrane helix</keyword>
<keyword evidence="1" id="KW-0812">Transmembrane</keyword>
<name>A0A2N7CH65_VIBSP</name>
<dbReference type="AlphaFoldDB" id="A0A2N7CH65"/>
<accession>A0A2N7CH65</accession>
<evidence type="ECO:0000256" key="1">
    <source>
        <dbReference type="SAM" id="Phobius"/>
    </source>
</evidence>
<gene>
    <name evidence="2" type="ORF">BCV19_04345</name>
</gene>
<organism evidence="2 3">
    <name type="scientific">Vibrio splendidus</name>
    <dbReference type="NCBI Taxonomy" id="29497"/>
    <lineage>
        <taxon>Bacteria</taxon>
        <taxon>Pseudomonadati</taxon>
        <taxon>Pseudomonadota</taxon>
        <taxon>Gammaproteobacteria</taxon>
        <taxon>Vibrionales</taxon>
        <taxon>Vibrionaceae</taxon>
        <taxon>Vibrio</taxon>
    </lineage>
</organism>
<dbReference type="RefSeq" id="WP_102482174.1">
    <property type="nucleotide sequence ID" value="NZ_MCSW01000147.1"/>
</dbReference>